<dbReference type="Proteomes" id="UP000640335">
    <property type="component" value="Unassembled WGS sequence"/>
</dbReference>
<dbReference type="EMBL" id="JACSQZ010000032">
    <property type="protein sequence ID" value="MBD7915425.1"/>
    <property type="molecule type" value="Genomic_DNA"/>
</dbReference>
<accession>A0ABR8Q4R5</accession>
<reference evidence="1 2" key="1">
    <citation type="submission" date="2020-08" db="EMBL/GenBank/DDBJ databases">
        <title>A Genomic Blueprint of the Chicken Gut Microbiome.</title>
        <authorList>
            <person name="Gilroy R."/>
            <person name="Ravi A."/>
            <person name="Getino M."/>
            <person name="Pursley I."/>
            <person name="Horton D.L."/>
            <person name="Alikhan N.-F."/>
            <person name="Baker D."/>
            <person name="Gharbi K."/>
            <person name="Hall N."/>
            <person name="Watson M."/>
            <person name="Adriaenssens E.M."/>
            <person name="Foster-Nyarko E."/>
            <person name="Jarju S."/>
            <person name="Secka A."/>
            <person name="Antonio M."/>
            <person name="Oren A."/>
            <person name="Chaudhuri R."/>
            <person name="La Ragione R.M."/>
            <person name="Hildebrand F."/>
            <person name="Pallen M.J."/>
        </authorList>
    </citation>
    <scope>NUCLEOTIDE SEQUENCE [LARGE SCALE GENOMIC DNA]</scope>
    <source>
        <strain evidence="1 2">Sa3CUN1</strain>
    </source>
</reference>
<evidence type="ECO:0000313" key="2">
    <source>
        <dbReference type="Proteomes" id="UP000640335"/>
    </source>
</evidence>
<dbReference type="RefSeq" id="WP_191750185.1">
    <property type="nucleotide sequence ID" value="NZ_JACSQZ010000032.1"/>
</dbReference>
<proteinExistence type="predicted"/>
<comment type="caution">
    <text evidence="1">The sequence shown here is derived from an EMBL/GenBank/DDBJ whole genome shotgun (WGS) entry which is preliminary data.</text>
</comment>
<name>A0ABR8Q4R5_9CLOT</name>
<protein>
    <submittedName>
        <fullName evidence="1">Uncharacterized protein</fullName>
    </submittedName>
</protein>
<keyword evidence="2" id="KW-1185">Reference proteome</keyword>
<organism evidence="1 2">
    <name type="scientific">Clostridium gallinarum</name>
    <dbReference type="NCBI Taxonomy" id="2762246"/>
    <lineage>
        <taxon>Bacteria</taxon>
        <taxon>Bacillati</taxon>
        <taxon>Bacillota</taxon>
        <taxon>Clostridia</taxon>
        <taxon>Eubacteriales</taxon>
        <taxon>Clostridiaceae</taxon>
        <taxon>Clostridium</taxon>
    </lineage>
</organism>
<evidence type="ECO:0000313" key="1">
    <source>
        <dbReference type="EMBL" id="MBD7915425.1"/>
    </source>
</evidence>
<gene>
    <name evidence="1" type="ORF">H9660_09715</name>
</gene>
<sequence length="124" mass="13996">MKNTLLNLIKTKGYTVTTSTSSIAFCNDLYSINLYINDTTLTASIHLIESDVSSSTFLISFNSISINIKSIRTWLDTMMNLQINYSSKNFTSLTLINDSVLKKCYADLLNLLDDYLIDLAINKF</sequence>